<dbReference type="Proteomes" id="UP000193642">
    <property type="component" value="Unassembled WGS sequence"/>
</dbReference>
<dbReference type="OrthoDB" id="10408590at2759"/>
<evidence type="ECO:0000313" key="1">
    <source>
        <dbReference type="EMBL" id="ORY45370.1"/>
    </source>
</evidence>
<evidence type="ECO:0000313" key="2">
    <source>
        <dbReference type="Proteomes" id="UP000193642"/>
    </source>
</evidence>
<accession>A0A1Y2CE79</accession>
<comment type="caution">
    <text evidence="1">The sequence shown here is derived from an EMBL/GenBank/DDBJ whole genome shotgun (WGS) entry which is preliminary data.</text>
</comment>
<dbReference type="AlphaFoldDB" id="A0A1Y2CE79"/>
<gene>
    <name evidence="1" type="ORF">BCR33DRAFT_784753</name>
</gene>
<organism evidence="1 2">
    <name type="scientific">Rhizoclosmatium globosum</name>
    <dbReference type="NCBI Taxonomy" id="329046"/>
    <lineage>
        <taxon>Eukaryota</taxon>
        <taxon>Fungi</taxon>
        <taxon>Fungi incertae sedis</taxon>
        <taxon>Chytridiomycota</taxon>
        <taxon>Chytridiomycota incertae sedis</taxon>
        <taxon>Chytridiomycetes</taxon>
        <taxon>Chytridiales</taxon>
        <taxon>Chytriomycetaceae</taxon>
        <taxon>Rhizoclosmatium</taxon>
    </lineage>
</organism>
<sequence length="132" mass="15236">MIHNTFYGNSWQEMGKDRIQYMTCTIQNDTNNDFTVISVQTKPPYSSPYKGIVRGIQPTTQIPGGTQISFQMGDKRARHWFSAVLEIVFRCTSSSSGNWYMHMFWYPTESGLHVAFSEHPQFSWSHLMTLGL</sequence>
<keyword evidence="2" id="KW-1185">Reference proteome</keyword>
<dbReference type="EMBL" id="MCGO01000020">
    <property type="protein sequence ID" value="ORY45370.1"/>
    <property type="molecule type" value="Genomic_DNA"/>
</dbReference>
<name>A0A1Y2CE79_9FUNG</name>
<protein>
    <submittedName>
        <fullName evidence="1">Uncharacterized protein</fullName>
    </submittedName>
</protein>
<proteinExistence type="predicted"/>
<reference evidence="1 2" key="1">
    <citation type="submission" date="2016-07" db="EMBL/GenBank/DDBJ databases">
        <title>Pervasive Adenine N6-methylation of Active Genes in Fungi.</title>
        <authorList>
            <consortium name="DOE Joint Genome Institute"/>
            <person name="Mondo S.J."/>
            <person name="Dannebaum R.O."/>
            <person name="Kuo R.C."/>
            <person name="Labutti K."/>
            <person name="Haridas S."/>
            <person name="Kuo A."/>
            <person name="Salamov A."/>
            <person name="Ahrendt S.R."/>
            <person name="Lipzen A."/>
            <person name="Sullivan W."/>
            <person name="Andreopoulos W.B."/>
            <person name="Clum A."/>
            <person name="Lindquist E."/>
            <person name="Daum C."/>
            <person name="Ramamoorthy G.K."/>
            <person name="Gryganskyi A."/>
            <person name="Culley D."/>
            <person name="Magnuson J.K."/>
            <person name="James T.Y."/>
            <person name="O'Malley M.A."/>
            <person name="Stajich J.E."/>
            <person name="Spatafora J.W."/>
            <person name="Visel A."/>
            <person name="Grigoriev I.V."/>
        </authorList>
    </citation>
    <scope>NUCLEOTIDE SEQUENCE [LARGE SCALE GENOMIC DNA]</scope>
    <source>
        <strain evidence="1 2">JEL800</strain>
    </source>
</reference>